<sequence>MIFKKTDRMNNDSVDNQPTRYPSSVKRFDHEHLNEARSLMGDHSTVLIHCIQILLLEYINEPRFRNTAPEPRLERQRSPGVSEALSKSGRKINKRTSWFGGDETMSAGAESRLMKRLSPALGTYLRKVVMHEVRPASSNLRRSLLKLYNDLYLDSSGRSSNSDIQSIEELILRFSRVVSGELSKLGISDGQEEVFKQVSYFIDLLSKLAAESKASSSKLDARLREYKVAFKSSSAVPYRTSSPGSQRPNLIKPDFNISKITHATYLQKLLGIAEDKFQRTIDDLAASVSNEALLAEITLYKQRLISSDPHFARLFTSQSSFSSWQASELEDLDQLIAKLKSSKGQTFESHHQTTKYPIIPAKSRSLFVYLAHLIFKQEIRESKEALVDFTVSNDGLFFLTKCALYWRVNLQSSKASLVYCAANLEVLQGETLDPTLYGVFYRTVITRVLKTDQDCNTLLWTELDQRTWASNLEITFHQCINSLLELISRLHEIPRPKFSPVLQVFHGSLLADPMFSQVGDLNLAMKLLRKALFKATESFYVSLLDSVPRNKNIDISHVSDVAYRILQEVKEIQKRYSRPLLDEINLAHEVAIFLIAAFGADCSTMLTCADHYSNAGEMKAFKALDALETYKQLAELRDVYKQVQPSKKFPFKLERFFVKYLSAICDDTCDRIMAVVQNSIENEEWRPISAERNYSASVIDVFKMISESIDVFEGFKWNNSYQIAKIFTFLFKSIADALALYSSRVLQNLRQEVNELQALSDKENVDDQKQQSSIAFFSASAANKMKTTWIFNEMKSALKSSEMVLPLPFVYSRKVCTCLSDADEMTKLVSKLEDKIDLQKISKIVNETEQAGSKSKRILAGLSRGLCHLYTVNVVGAKGLRPSSSGKPLNCAVSFVDMNKKKEIAKTRIVTSSTHPTWNEEFELALPHGESKLISVTLWGYRSNEDLSSSKTLGRCFLSLDSNNSKGDGLPEELCLTFDTHGDLKLAISMETEQLDALFCMGRAYRTLERASEHSVHLVVNQFTTFIDFAFSHSTLKTICGNAGNVKPDKAIVYDAIVPLFDYLNSNLAILAVNLSRDLLFKIMLEAWQLVLKAADDLLLPSLLDTQALWEIKRQEKSIWFNALDAAKTSYKTSTGFGRALTQIEIDTVFEWLRILCVEFFHNNGEGPSLSKLKSHHYQRLLIIPIFYDKLDQELIEEVKRLDPEYEKYLRLASDIEPDKRSIRVKSTRANTVARRKTFHANWSKQKRKQLDDEITKADNDPLEIMAATQDILLRICLAKGNYEFVTDTLKAREASQKRLLAEKFVQTFSSGRH</sequence>
<accession>A0A1G4J2P4</accession>
<gene>
    <name evidence="5" type="ORF">LAMI_0C05182G</name>
</gene>
<feature type="domain" description="C2" evidence="2">
    <location>
        <begin position="850"/>
        <end position="974"/>
    </location>
</feature>
<organism evidence="5 6">
    <name type="scientific">Lachancea mirantina</name>
    <dbReference type="NCBI Taxonomy" id="1230905"/>
    <lineage>
        <taxon>Eukaryota</taxon>
        <taxon>Fungi</taxon>
        <taxon>Dikarya</taxon>
        <taxon>Ascomycota</taxon>
        <taxon>Saccharomycotina</taxon>
        <taxon>Saccharomycetes</taxon>
        <taxon>Saccharomycetales</taxon>
        <taxon>Saccharomycetaceae</taxon>
        <taxon>Lachancea</taxon>
    </lineage>
</organism>
<dbReference type="Gene3D" id="1.10.357.50">
    <property type="match status" value="1"/>
</dbReference>
<dbReference type="OrthoDB" id="2015333at2759"/>
<dbReference type="Pfam" id="PF00168">
    <property type="entry name" value="C2"/>
    <property type="match status" value="1"/>
</dbReference>
<name>A0A1G4J2P4_9SACH</name>
<dbReference type="InterPro" id="IPR057984">
    <property type="entry name" value="PATROL1_C"/>
</dbReference>
<evidence type="ECO:0000259" key="2">
    <source>
        <dbReference type="PROSITE" id="PS50004"/>
    </source>
</evidence>
<dbReference type="Pfam" id="PF25761">
    <property type="entry name" value="TPR_PATROL1"/>
    <property type="match status" value="1"/>
</dbReference>
<dbReference type="InterPro" id="IPR014772">
    <property type="entry name" value="Munc13_dom-2"/>
</dbReference>
<keyword evidence="6" id="KW-1185">Reference proteome</keyword>
<dbReference type="PROSITE" id="PS51258">
    <property type="entry name" value="MHD1"/>
    <property type="match status" value="1"/>
</dbReference>
<dbReference type="InterPro" id="IPR000008">
    <property type="entry name" value="C2_dom"/>
</dbReference>
<evidence type="ECO:0000313" key="6">
    <source>
        <dbReference type="Proteomes" id="UP000191024"/>
    </source>
</evidence>
<dbReference type="Proteomes" id="UP000191024">
    <property type="component" value="Chromosome C"/>
</dbReference>
<feature type="region of interest" description="Disordered" evidence="1">
    <location>
        <begin position="1"/>
        <end position="23"/>
    </location>
</feature>
<dbReference type="InterPro" id="IPR014770">
    <property type="entry name" value="Munc13_1"/>
</dbReference>
<reference evidence="6" key="1">
    <citation type="submission" date="2016-03" db="EMBL/GenBank/DDBJ databases">
        <authorList>
            <person name="Devillers H."/>
        </authorList>
    </citation>
    <scope>NUCLEOTIDE SEQUENCE [LARGE SCALE GENOMIC DNA]</scope>
</reference>
<dbReference type="SUPFAM" id="SSF49562">
    <property type="entry name" value="C2 domain (Calcium/lipid-binding domain, CaLB)"/>
    <property type="match status" value="1"/>
</dbReference>
<feature type="compositionally biased region" description="Basic and acidic residues" evidence="1">
    <location>
        <begin position="1"/>
        <end position="10"/>
    </location>
</feature>
<dbReference type="Gene3D" id="1.20.58.1100">
    <property type="match status" value="1"/>
</dbReference>
<dbReference type="PROSITE" id="PS50004">
    <property type="entry name" value="C2"/>
    <property type="match status" value="1"/>
</dbReference>
<dbReference type="STRING" id="1230905.A0A1G4J2P4"/>
<dbReference type="PANTHER" id="PTHR47263">
    <property type="entry name" value="ADENYLATE CYCLASE ACTIVATION PROTEIN GIT1"/>
    <property type="match status" value="1"/>
</dbReference>
<protein>
    <submittedName>
        <fullName evidence="5">LAMI_0C05182g1_1</fullName>
    </submittedName>
</protein>
<feature type="domain" description="MHD2" evidence="4">
    <location>
        <begin position="1054"/>
        <end position="1199"/>
    </location>
</feature>
<feature type="compositionally biased region" description="Polar residues" evidence="1">
    <location>
        <begin position="11"/>
        <end position="22"/>
    </location>
</feature>
<dbReference type="EMBL" id="LT598466">
    <property type="protein sequence ID" value="SCU83888.1"/>
    <property type="molecule type" value="Genomic_DNA"/>
</dbReference>
<dbReference type="InterPro" id="IPR052811">
    <property type="entry name" value="Glucose_resp_signaling"/>
</dbReference>
<dbReference type="Gene3D" id="2.60.40.150">
    <property type="entry name" value="C2 domain"/>
    <property type="match status" value="1"/>
</dbReference>
<dbReference type="InterPro" id="IPR035892">
    <property type="entry name" value="C2_domain_sf"/>
</dbReference>
<evidence type="ECO:0000313" key="5">
    <source>
        <dbReference type="EMBL" id="SCU83888.1"/>
    </source>
</evidence>
<feature type="region of interest" description="Disordered" evidence="1">
    <location>
        <begin position="69"/>
        <end position="89"/>
    </location>
</feature>
<dbReference type="PROSITE" id="PS51259">
    <property type="entry name" value="MHD2"/>
    <property type="match status" value="1"/>
</dbReference>
<dbReference type="PANTHER" id="PTHR47263:SF1">
    <property type="entry name" value="C2 DOMAIN PROTEIN (AFU_ORTHOLOGUE AFUA_7G02350)"/>
    <property type="match status" value="1"/>
</dbReference>
<feature type="domain" description="MHD1" evidence="3">
    <location>
        <begin position="627"/>
        <end position="745"/>
    </location>
</feature>
<evidence type="ECO:0000259" key="4">
    <source>
        <dbReference type="PROSITE" id="PS51259"/>
    </source>
</evidence>
<evidence type="ECO:0000256" key="1">
    <source>
        <dbReference type="SAM" id="MobiDB-lite"/>
    </source>
</evidence>
<evidence type="ECO:0000259" key="3">
    <source>
        <dbReference type="PROSITE" id="PS51258"/>
    </source>
</evidence>
<dbReference type="SMART" id="SM00239">
    <property type="entry name" value="C2"/>
    <property type="match status" value="1"/>
</dbReference>
<proteinExistence type="predicted"/>